<evidence type="ECO:0000313" key="6">
    <source>
        <dbReference type="EMBL" id="SEM92808.1"/>
    </source>
</evidence>
<gene>
    <name evidence="6" type="ORF">SAMN05216325_104140</name>
</gene>
<evidence type="ECO:0000256" key="3">
    <source>
        <dbReference type="ARBA" id="ARBA00022692"/>
    </source>
</evidence>
<keyword evidence="2" id="KW-1003">Cell membrane</keyword>
<dbReference type="GO" id="GO:0005436">
    <property type="term" value="F:sodium:phosphate symporter activity"/>
    <property type="evidence" value="ECO:0007669"/>
    <property type="project" value="InterPro"/>
</dbReference>
<evidence type="ECO:0000256" key="1">
    <source>
        <dbReference type="ARBA" id="ARBA00004651"/>
    </source>
</evidence>
<organism evidence="6 7">
    <name type="scientific">Nitrosomonas marina</name>
    <dbReference type="NCBI Taxonomy" id="917"/>
    <lineage>
        <taxon>Bacteria</taxon>
        <taxon>Pseudomonadati</taxon>
        <taxon>Pseudomonadota</taxon>
        <taxon>Betaproteobacteria</taxon>
        <taxon>Nitrosomonadales</taxon>
        <taxon>Nitrosomonadaceae</taxon>
        <taxon>Nitrosomonas</taxon>
    </lineage>
</organism>
<dbReference type="Pfam" id="PF02690">
    <property type="entry name" value="Na_Pi_cotrans"/>
    <property type="match status" value="1"/>
</dbReference>
<evidence type="ECO:0000256" key="5">
    <source>
        <dbReference type="ARBA" id="ARBA00023136"/>
    </source>
</evidence>
<dbReference type="InterPro" id="IPR003841">
    <property type="entry name" value="Na/Pi_transpt"/>
</dbReference>
<accession>A0A1H8CEV3</accession>
<sequence length="67" mass="7127">MVVSFVSAGVMTFSQSIGFILGANIGTTITAQIIDFKITKYALAMIAAGFLIETLPNEGKRDITEPC</sequence>
<evidence type="ECO:0000313" key="7">
    <source>
        <dbReference type="Proteomes" id="UP000199459"/>
    </source>
</evidence>
<keyword evidence="3" id="KW-0812">Transmembrane</keyword>
<dbReference type="EMBL" id="FOCP01000004">
    <property type="protein sequence ID" value="SEM92808.1"/>
    <property type="molecule type" value="Genomic_DNA"/>
</dbReference>
<protein>
    <submittedName>
        <fullName evidence="6">Phosphate:Na+ symporter</fullName>
    </submittedName>
</protein>
<dbReference type="Proteomes" id="UP000199459">
    <property type="component" value="Unassembled WGS sequence"/>
</dbReference>
<dbReference type="GO" id="GO:0044341">
    <property type="term" value="P:sodium-dependent phosphate transport"/>
    <property type="evidence" value="ECO:0007669"/>
    <property type="project" value="InterPro"/>
</dbReference>
<dbReference type="STRING" id="917.SAMN05216326_12025"/>
<name>A0A1H8CEV3_9PROT</name>
<evidence type="ECO:0000256" key="2">
    <source>
        <dbReference type="ARBA" id="ARBA00022475"/>
    </source>
</evidence>
<evidence type="ECO:0000256" key="4">
    <source>
        <dbReference type="ARBA" id="ARBA00022989"/>
    </source>
</evidence>
<dbReference type="GO" id="GO:0005886">
    <property type="term" value="C:plasma membrane"/>
    <property type="evidence" value="ECO:0007669"/>
    <property type="project" value="UniProtKB-SubCell"/>
</dbReference>
<reference evidence="6 7" key="1">
    <citation type="submission" date="2016-10" db="EMBL/GenBank/DDBJ databases">
        <authorList>
            <person name="de Groot N.N."/>
        </authorList>
    </citation>
    <scope>NUCLEOTIDE SEQUENCE [LARGE SCALE GENOMIC DNA]</scope>
    <source>
        <strain evidence="6 7">Nm22</strain>
    </source>
</reference>
<keyword evidence="4" id="KW-1133">Transmembrane helix</keyword>
<proteinExistence type="predicted"/>
<comment type="subcellular location">
    <subcellularLocation>
        <location evidence="1">Cell membrane</location>
        <topology evidence="1">Multi-pass membrane protein</topology>
    </subcellularLocation>
</comment>
<dbReference type="AlphaFoldDB" id="A0A1H8CEV3"/>
<keyword evidence="5" id="KW-0472">Membrane</keyword>
<dbReference type="NCBIfam" id="NF037997">
    <property type="entry name" value="Na_Pi_symport"/>
    <property type="match status" value="1"/>
</dbReference>